<name>A0A1H4D6C3_XYLRU</name>
<dbReference type="AlphaFoldDB" id="A0A1H4D6C3"/>
<sequence>MLSSDKNVENIAQLIEVLKHYLGLQTEYVKLDMIDKVVRLVTAAALAIVFILVIAACLTYLSFALAFWLATYIGTALAFLIISLLYLLLFILFIIFRKPWIEKPLVRFLAGLLLSK</sequence>
<organism evidence="2 3">
    <name type="scientific">Xylanibacter ruminicola</name>
    <name type="common">Prevotella ruminicola</name>
    <dbReference type="NCBI Taxonomy" id="839"/>
    <lineage>
        <taxon>Bacteria</taxon>
        <taxon>Pseudomonadati</taxon>
        <taxon>Bacteroidota</taxon>
        <taxon>Bacteroidia</taxon>
        <taxon>Bacteroidales</taxon>
        <taxon>Prevotellaceae</taxon>
        <taxon>Xylanibacter</taxon>
    </lineage>
</organism>
<dbReference type="InterPro" id="IPR009937">
    <property type="entry name" value="Phage_holin_3_6"/>
</dbReference>
<dbReference type="OrthoDB" id="1093399at2"/>
<protein>
    <submittedName>
        <fullName evidence="2">Putative Holin-X, holin superfamily III</fullName>
    </submittedName>
</protein>
<feature type="transmembrane region" description="Helical" evidence="1">
    <location>
        <begin position="40"/>
        <end position="70"/>
    </location>
</feature>
<keyword evidence="1" id="KW-0472">Membrane</keyword>
<accession>A0A1H4D6C3</accession>
<evidence type="ECO:0000256" key="1">
    <source>
        <dbReference type="SAM" id="Phobius"/>
    </source>
</evidence>
<evidence type="ECO:0000313" key="2">
    <source>
        <dbReference type="EMBL" id="SEA68295.1"/>
    </source>
</evidence>
<keyword evidence="1" id="KW-0812">Transmembrane</keyword>
<proteinExistence type="predicted"/>
<dbReference type="EMBL" id="FNRF01000004">
    <property type="protein sequence ID" value="SEA68295.1"/>
    <property type="molecule type" value="Genomic_DNA"/>
</dbReference>
<feature type="transmembrane region" description="Helical" evidence="1">
    <location>
        <begin position="76"/>
        <end position="96"/>
    </location>
</feature>
<dbReference type="RefSeq" id="WP_074761537.1">
    <property type="nucleotide sequence ID" value="NZ_FNRF01000004.1"/>
</dbReference>
<keyword evidence="1" id="KW-1133">Transmembrane helix</keyword>
<dbReference type="Proteomes" id="UP000182257">
    <property type="component" value="Unassembled WGS sequence"/>
</dbReference>
<dbReference type="Pfam" id="PF07332">
    <property type="entry name" value="Phage_holin_3_6"/>
    <property type="match status" value="1"/>
</dbReference>
<gene>
    <name evidence="2" type="ORF">SAMN05216462_2154</name>
</gene>
<evidence type="ECO:0000313" key="3">
    <source>
        <dbReference type="Proteomes" id="UP000182257"/>
    </source>
</evidence>
<reference evidence="2 3" key="1">
    <citation type="submission" date="2016-10" db="EMBL/GenBank/DDBJ databases">
        <authorList>
            <person name="de Groot N.N."/>
        </authorList>
    </citation>
    <scope>NUCLEOTIDE SEQUENCE [LARGE SCALE GENOMIC DNA]</scope>
    <source>
        <strain evidence="2 3">D31d</strain>
    </source>
</reference>